<dbReference type="PANTHER" id="PTHR33938">
    <property type="entry name" value="FERULOYL ESTERASE B-RELATED"/>
    <property type="match status" value="1"/>
</dbReference>
<dbReference type="EC" id="3.1.1.73" evidence="8"/>
<name>A0A0H2XQD8_BURO1</name>
<dbReference type="GO" id="GO:0030600">
    <property type="term" value="F:feruloyl esterase activity"/>
    <property type="evidence" value="ECO:0007669"/>
    <property type="project" value="UniProtKB-EC"/>
</dbReference>
<evidence type="ECO:0000256" key="7">
    <source>
        <dbReference type="ARBA" id="ARBA00023157"/>
    </source>
</evidence>
<dbReference type="Pfam" id="PF07519">
    <property type="entry name" value="Tannase"/>
    <property type="match status" value="1"/>
</dbReference>
<dbReference type="AlphaFoldDB" id="A0A0H2XQD8"/>
<organism evidence="8">
    <name type="scientific">Burkholderia orbicola (strain AU 1054)</name>
    <dbReference type="NCBI Taxonomy" id="331271"/>
    <lineage>
        <taxon>Bacteria</taxon>
        <taxon>Pseudomonadati</taxon>
        <taxon>Pseudomonadota</taxon>
        <taxon>Betaproteobacteria</taxon>
        <taxon>Burkholderiales</taxon>
        <taxon>Burkholderiaceae</taxon>
        <taxon>Burkholderia</taxon>
        <taxon>Burkholderia cepacia complex</taxon>
        <taxon>Burkholderia orbicola</taxon>
    </lineage>
</organism>
<accession>A0A0H2XQD8</accession>
<sequence precursor="true">MLNGRTRRGGWRFGMAVAASAAGILMVSGCNDNEVQNAGGGTADAALTCDQTMKARFAPDANTAVIAVKSFKAGDPLVLDASAVTSATPVAGNSLCLVKLNVGPGHAGPSAAPSTSAGIGMEIWLPAPSNWNRRIHNLGGGGWQGGAYGDPTKIASAGATPNAATIAASEGAVVGTTDTGHAIQNGSFAMNPDGTINTTLWNDFAQRSLHELALKTKALVAAYYATPQKYAYWDGCSTGGRQGYNEAQNNPSDYDGYLNGAPAFNWSKFITGELYPQVVAQVDLGGVTLTDAQQSLLSGAAVSACDTVGGQHLGYLMDPAQCRYDPTQDANVLCSGVKIGAVTGTNATAACVTAARATAMNKTWYGMTRDGSVPNPALDIGTATSLASNQMWFGLMRGTGTGALAGATPFSISTDLVALELQDPTIAGAGFTNATGNGANKWKDLGYAGLANAYDQGIALQSSFGNINTDNPDLSGLVTHGAKVLHYHGLADPLITPSGSIHYYERIASRMGGIPAVQQFDRLFLVPGMGHCSGYGGVNGTAGPAQTANTVPLPHADRQDLYAQLVNWVENGNAPTSIKLTSADGSASQPVCMYPTKATYNGSGSIRDAANYSCK</sequence>
<comment type="similarity">
    <text evidence="1">Belongs to the tannase family.</text>
</comment>
<dbReference type="HOGENOM" id="CLU_014819_3_2_4"/>
<evidence type="ECO:0000256" key="4">
    <source>
        <dbReference type="ARBA" id="ARBA00022729"/>
    </source>
</evidence>
<evidence type="ECO:0000256" key="5">
    <source>
        <dbReference type="ARBA" id="ARBA00022801"/>
    </source>
</evidence>
<keyword evidence="3" id="KW-0479">Metal-binding</keyword>
<gene>
    <name evidence="8" type="ordered locus">Bcen_1301</name>
</gene>
<dbReference type="PROSITE" id="PS51257">
    <property type="entry name" value="PROKAR_LIPOPROTEIN"/>
    <property type="match status" value="1"/>
</dbReference>
<dbReference type="SUPFAM" id="SSF53474">
    <property type="entry name" value="alpha/beta-Hydrolases"/>
    <property type="match status" value="1"/>
</dbReference>
<evidence type="ECO:0000256" key="6">
    <source>
        <dbReference type="ARBA" id="ARBA00022837"/>
    </source>
</evidence>
<dbReference type="GO" id="GO:0046872">
    <property type="term" value="F:metal ion binding"/>
    <property type="evidence" value="ECO:0007669"/>
    <property type="project" value="UniProtKB-KW"/>
</dbReference>
<keyword evidence="7" id="KW-1015">Disulfide bond</keyword>
<evidence type="ECO:0000256" key="1">
    <source>
        <dbReference type="ARBA" id="ARBA00006249"/>
    </source>
</evidence>
<dbReference type="EMBL" id="CP000378">
    <property type="protein sequence ID" value="ABF76207.1"/>
    <property type="molecule type" value="Genomic_DNA"/>
</dbReference>
<proteinExistence type="inferred from homology"/>
<keyword evidence="2" id="KW-0719">Serine esterase</keyword>
<dbReference type="InterPro" id="IPR029058">
    <property type="entry name" value="AB_hydrolase_fold"/>
</dbReference>
<evidence type="ECO:0000256" key="3">
    <source>
        <dbReference type="ARBA" id="ARBA00022723"/>
    </source>
</evidence>
<evidence type="ECO:0000313" key="8">
    <source>
        <dbReference type="EMBL" id="ABF76207.1"/>
    </source>
</evidence>
<reference evidence="8" key="1">
    <citation type="submission" date="2006-05" db="EMBL/GenBank/DDBJ databases">
        <title>Complete sequence of chromosome 1 of Burkholderia cenocepacia AU 1054.</title>
        <authorList>
            <consortium name="US DOE Joint Genome Institute"/>
            <person name="Copeland A."/>
            <person name="Lucas S."/>
            <person name="Lapidus A."/>
            <person name="Barry K."/>
            <person name="Detter J.C."/>
            <person name="Glavina del Rio T."/>
            <person name="Hammon N."/>
            <person name="Israni S."/>
            <person name="Dalin E."/>
            <person name="Tice H."/>
            <person name="Pitluck S."/>
            <person name="Chain P."/>
            <person name="Malfatti S."/>
            <person name="Shin M."/>
            <person name="Vergez L."/>
            <person name="Schmutz J."/>
            <person name="Larimer F."/>
            <person name="Land M."/>
            <person name="Hauser L."/>
            <person name="Kyrpides N."/>
            <person name="Lykidis A."/>
            <person name="LiPuma J.J."/>
            <person name="Konstantinidis K."/>
            <person name="Tiedje J.M."/>
            <person name="Richardson P."/>
        </authorList>
    </citation>
    <scope>NUCLEOTIDE SEQUENCE [LARGE SCALE GENOMIC DNA]</scope>
    <source>
        <strain evidence="8">AU 1054</strain>
    </source>
</reference>
<dbReference type="InterPro" id="IPR011118">
    <property type="entry name" value="Tannase/feruloyl_esterase"/>
</dbReference>
<keyword evidence="6" id="KW-0106">Calcium</keyword>
<evidence type="ECO:0000256" key="2">
    <source>
        <dbReference type="ARBA" id="ARBA00022487"/>
    </source>
</evidence>
<keyword evidence="5 8" id="KW-0378">Hydrolase</keyword>
<protein>
    <submittedName>
        <fullName evidence="8">Feruloyl esterase</fullName>
        <ecNumber evidence="8">3.1.1.73</ecNumber>
    </submittedName>
</protein>
<dbReference type="PANTHER" id="PTHR33938:SF8">
    <property type="entry name" value="CARBOXYLIC ESTER HYDROLASE"/>
    <property type="match status" value="1"/>
</dbReference>
<keyword evidence="4" id="KW-0732">Signal</keyword>